<organism evidence="7 8">
    <name type="scientific">Nonlabens tegetincola</name>
    <dbReference type="NCBI Taxonomy" id="323273"/>
    <lineage>
        <taxon>Bacteria</taxon>
        <taxon>Pseudomonadati</taxon>
        <taxon>Bacteroidota</taxon>
        <taxon>Flavobacteriia</taxon>
        <taxon>Flavobacteriales</taxon>
        <taxon>Flavobacteriaceae</taxon>
        <taxon>Nonlabens</taxon>
    </lineage>
</organism>
<dbReference type="GO" id="GO:0006865">
    <property type="term" value="P:amino acid transport"/>
    <property type="evidence" value="ECO:0007669"/>
    <property type="project" value="InterPro"/>
</dbReference>
<dbReference type="STRING" id="319236.BST91_12765"/>
<reference evidence="7" key="1">
    <citation type="journal article" date="2014" name="Genome Announc.">
        <title>Draft Genome Sequences of Marine Flavobacterium Nonlabens Strains NR17, NR24, NR27, NR32, NR33, and Ara13.</title>
        <authorList>
            <person name="Nakanishi M."/>
            <person name="Meirelles P."/>
            <person name="Suzuki R."/>
            <person name="Takatani N."/>
            <person name="Mino S."/>
            <person name="Suda W."/>
            <person name="Oshima K."/>
            <person name="Hattori M."/>
            <person name="Ohkuma M."/>
            <person name="Hosokawa M."/>
            <person name="Miyashita K."/>
            <person name="Thompson F.L."/>
            <person name="Niwa A."/>
            <person name="Sawabe T."/>
            <person name="Sawabe T."/>
        </authorList>
    </citation>
    <scope>NUCLEOTIDE SEQUENCE [LARGE SCALE GENOMIC DNA]</scope>
    <source>
        <strain evidence="7">JCM 19294</strain>
    </source>
</reference>
<sequence length="210" mass="23410">MDSFWHFVFGFSVGFIGVIPPGLLNLTAAKISVNQGRRAAVLFCIGASLVVVAQVYVGVFFSKLLTDNQQVLIALERFAIIAFFALSIFFFIKARLDTATEVKAVEKSGYKLLGHGIILSTLNVFPIPFYIGFSSFLADRDLFKFESPTAHFFIFGACLGTFLMLLAYVKYVKKFGFDSVNFARNINYLLSGLTFLIALVSLIKMRDDIF</sequence>
<evidence type="ECO:0000256" key="6">
    <source>
        <dbReference type="SAM" id="Phobius"/>
    </source>
</evidence>
<dbReference type="RefSeq" id="WP_042276175.1">
    <property type="nucleotide sequence ID" value="NZ_BBML01000001.1"/>
</dbReference>
<keyword evidence="8" id="KW-1185">Reference proteome</keyword>
<gene>
    <name evidence="7" type="ORF">JCM19294_2370</name>
</gene>
<evidence type="ECO:0000256" key="3">
    <source>
        <dbReference type="ARBA" id="ARBA00022692"/>
    </source>
</evidence>
<proteinExistence type="predicted"/>
<feature type="transmembrane region" description="Helical" evidence="6">
    <location>
        <begin position="6"/>
        <end position="27"/>
    </location>
</feature>
<dbReference type="Pfam" id="PF01810">
    <property type="entry name" value="LysE"/>
    <property type="match status" value="1"/>
</dbReference>
<evidence type="ECO:0000256" key="2">
    <source>
        <dbReference type="ARBA" id="ARBA00022475"/>
    </source>
</evidence>
<dbReference type="AlphaFoldDB" id="A0A090Q1J0"/>
<evidence type="ECO:0000256" key="1">
    <source>
        <dbReference type="ARBA" id="ARBA00004651"/>
    </source>
</evidence>
<dbReference type="eggNOG" id="COG1280">
    <property type="taxonomic scope" value="Bacteria"/>
</dbReference>
<dbReference type="InterPro" id="IPR001123">
    <property type="entry name" value="LeuE-type"/>
</dbReference>
<comment type="subcellular location">
    <subcellularLocation>
        <location evidence="1">Cell membrane</location>
        <topology evidence="1">Multi-pass membrane protein</topology>
    </subcellularLocation>
</comment>
<comment type="caution">
    <text evidence="7">The sequence shown here is derived from an EMBL/GenBank/DDBJ whole genome shotgun (WGS) entry which is preliminary data.</text>
</comment>
<feature type="transmembrane region" description="Helical" evidence="6">
    <location>
        <begin position="151"/>
        <end position="173"/>
    </location>
</feature>
<name>A0A090Q1J0_9FLAO</name>
<evidence type="ECO:0000256" key="4">
    <source>
        <dbReference type="ARBA" id="ARBA00022989"/>
    </source>
</evidence>
<keyword evidence="4 6" id="KW-1133">Transmembrane helix</keyword>
<dbReference type="Proteomes" id="UP000029221">
    <property type="component" value="Unassembled WGS sequence"/>
</dbReference>
<keyword evidence="5 6" id="KW-0472">Membrane</keyword>
<keyword evidence="2" id="KW-1003">Cell membrane</keyword>
<feature type="transmembrane region" description="Helical" evidence="6">
    <location>
        <begin position="185"/>
        <end position="203"/>
    </location>
</feature>
<evidence type="ECO:0000313" key="8">
    <source>
        <dbReference type="Proteomes" id="UP000029221"/>
    </source>
</evidence>
<dbReference type="EMBL" id="BBML01000001">
    <property type="protein sequence ID" value="GAK95588.1"/>
    <property type="molecule type" value="Genomic_DNA"/>
</dbReference>
<keyword evidence="3 6" id="KW-0812">Transmembrane</keyword>
<feature type="transmembrane region" description="Helical" evidence="6">
    <location>
        <begin position="39"/>
        <end position="59"/>
    </location>
</feature>
<accession>A0A090Q1J0</accession>
<feature type="transmembrane region" description="Helical" evidence="6">
    <location>
        <begin position="112"/>
        <end position="131"/>
    </location>
</feature>
<evidence type="ECO:0000256" key="5">
    <source>
        <dbReference type="ARBA" id="ARBA00023136"/>
    </source>
</evidence>
<feature type="transmembrane region" description="Helical" evidence="6">
    <location>
        <begin position="71"/>
        <end position="92"/>
    </location>
</feature>
<evidence type="ECO:0000313" key="7">
    <source>
        <dbReference type="EMBL" id="GAK95588.1"/>
    </source>
</evidence>
<protein>
    <recommendedName>
        <fullName evidence="9">Lysine transporter LysE</fullName>
    </recommendedName>
</protein>
<evidence type="ECO:0008006" key="9">
    <source>
        <dbReference type="Google" id="ProtNLM"/>
    </source>
</evidence>
<dbReference type="GO" id="GO:0005886">
    <property type="term" value="C:plasma membrane"/>
    <property type="evidence" value="ECO:0007669"/>
    <property type="project" value="UniProtKB-SubCell"/>
</dbReference>